<reference evidence="1 2" key="1">
    <citation type="submission" date="2017-04" db="EMBL/GenBank/DDBJ databases">
        <title>Whole genome sequence of Bdellovibrio bacteriovorus strain SSB218315.</title>
        <authorList>
            <person name="Oyedara O."/>
            <person name="Rodriguez-Perez M.A."/>
        </authorList>
    </citation>
    <scope>NUCLEOTIDE SEQUENCE [LARGE SCALE GENOMIC DNA]</scope>
    <source>
        <strain evidence="1 2">SSB218315</strain>
    </source>
</reference>
<name>A0A1Z3NAE1_BDEBC</name>
<dbReference type="AlphaFoldDB" id="A0A1Z3NAE1"/>
<accession>A0A1Z3NAE1</accession>
<evidence type="ECO:0000313" key="1">
    <source>
        <dbReference type="EMBL" id="ASD64440.1"/>
    </source>
</evidence>
<dbReference type="Pfam" id="PF11736">
    <property type="entry name" value="DUF3299"/>
    <property type="match status" value="1"/>
</dbReference>
<organism evidence="1 2">
    <name type="scientific">Bdellovibrio bacteriovorus</name>
    <dbReference type="NCBI Taxonomy" id="959"/>
    <lineage>
        <taxon>Bacteria</taxon>
        <taxon>Pseudomonadati</taxon>
        <taxon>Bdellovibrionota</taxon>
        <taxon>Bdellovibrionia</taxon>
        <taxon>Bdellovibrionales</taxon>
        <taxon>Pseudobdellovibrionaceae</taxon>
        <taxon>Bdellovibrio</taxon>
    </lineage>
</organism>
<gene>
    <name evidence="1" type="ORF">B9G79_13120</name>
</gene>
<proteinExistence type="predicted"/>
<evidence type="ECO:0008006" key="3">
    <source>
        <dbReference type="Google" id="ProtNLM"/>
    </source>
</evidence>
<dbReference type="InterPro" id="IPR021727">
    <property type="entry name" value="DUF3299"/>
</dbReference>
<protein>
    <recommendedName>
        <fullName evidence="3">DUF3299 domain-containing protein</fullName>
    </recommendedName>
</protein>
<dbReference type="Proteomes" id="UP000197003">
    <property type="component" value="Chromosome"/>
</dbReference>
<evidence type="ECO:0000313" key="2">
    <source>
        <dbReference type="Proteomes" id="UP000197003"/>
    </source>
</evidence>
<sequence length="137" mass="14719">MAVLAAVIYQFAGSGGAALNGVEVDWRLLGEMDYVTGSSSSELKALDGKGVKIPGFMVPLEDNQREVVEFLLVPSPQACIHVPPPPPNQMVYVKMKRGTDAAVGPIWVHGTLNLVTKKSMYGDASFELIGEAIEPYK</sequence>
<dbReference type="Gene3D" id="2.40.50.870">
    <property type="entry name" value="Protein of unknown function (DUF3299)"/>
    <property type="match status" value="1"/>
</dbReference>
<dbReference type="OrthoDB" id="5294203at2"/>
<dbReference type="EMBL" id="CP020946">
    <property type="protein sequence ID" value="ASD64440.1"/>
    <property type="molecule type" value="Genomic_DNA"/>
</dbReference>